<evidence type="ECO:0000313" key="3">
    <source>
        <dbReference type="Proteomes" id="UP000035996"/>
    </source>
</evidence>
<dbReference type="Proteomes" id="UP000035996">
    <property type="component" value="Unassembled WGS sequence"/>
</dbReference>
<evidence type="ECO:0000313" key="2">
    <source>
        <dbReference type="EMBL" id="KMM39137.1"/>
    </source>
</evidence>
<keyword evidence="3" id="KW-1185">Reference proteome</keyword>
<comment type="caution">
    <text evidence="2">The sequence shown here is derived from an EMBL/GenBank/DDBJ whole genome shotgun (WGS) entry which is preliminary data.</text>
</comment>
<reference evidence="2" key="1">
    <citation type="submission" date="2015-06" db="EMBL/GenBank/DDBJ databases">
        <authorList>
            <person name="Liu B."/>
            <person name="Wang J."/>
            <person name="Zhu Y."/>
            <person name="Liu G."/>
            <person name="Chen Q."/>
            <person name="Zheng C."/>
            <person name="Che J."/>
            <person name="Ge C."/>
            <person name="Shi H."/>
            <person name="Pan Z."/>
            <person name="Liu X."/>
        </authorList>
    </citation>
    <scope>NUCLEOTIDE SEQUENCE [LARGE SCALE GENOMIC DNA]</scope>
    <source>
        <strain evidence="2">DSM 16346</strain>
    </source>
</reference>
<dbReference type="AlphaFoldDB" id="A0A0J6FXS7"/>
<dbReference type="OrthoDB" id="9912661at2"/>
<feature type="transmembrane region" description="Helical" evidence="1">
    <location>
        <begin position="75"/>
        <end position="95"/>
    </location>
</feature>
<sequence>MTNTPTSINGSSTFISIVSIAAAGLAFIIAGSFLSGMIDLQPIQKQFFPVILPILICAVGMILGLTAYRLSKSKIAITGIILNAVVLFIPISYLVM</sequence>
<feature type="transmembrane region" description="Helical" evidence="1">
    <location>
        <begin position="12"/>
        <end position="35"/>
    </location>
</feature>
<keyword evidence="1" id="KW-0812">Transmembrane</keyword>
<feature type="transmembrane region" description="Helical" evidence="1">
    <location>
        <begin position="47"/>
        <end position="68"/>
    </location>
</feature>
<dbReference type="STRING" id="157733.AB986_07875"/>
<dbReference type="RefSeq" id="WP_048310307.1">
    <property type="nucleotide sequence ID" value="NZ_CP119526.1"/>
</dbReference>
<keyword evidence="1" id="KW-1133">Transmembrane helix</keyword>
<evidence type="ECO:0000256" key="1">
    <source>
        <dbReference type="SAM" id="Phobius"/>
    </source>
</evidence>
<accession>A0A0J6FXS7</accession>
<dbReference type="EMBL" id="LELK01000001">
    <property type="protein sequence ID" value="KMM39137.1"/>
    <property type="molecule type" value="Genomic_DNA"/>
</dbReference>
<keyword evidence="1" id="KW-0472">Membrane</keyword>
<name>A0A0J6FXS7_9BACL</name>
<organism evidence="2 3">
    <name type="scientific">Guptibacillus hwajinpoensis</name>
    <dbReference type="NCBI Taxonomy" id="208199"/>
    <lineage>
        <taxon>Bacteria</taxon>
        <taxon>Bacillati</taxon>
        <taxon>Bacillota</taxon>
        <taxon>Bacilli</taxon>
        <taxon>Bacillales</taxon>
        <taxon>Guptibacillaceae</taxon>
        <taxon>Guptibacillus</taxon>
    </lineage>
</organism>
<proteinExistence type="predicted"/>
<gene>
    <name evidence="2" type="ORF">AB986_07875</name>
</gene>
<protein>
    <submittedName>
        <fullName evidence="2">Uncharacterized protein</fullName>
    </submittedName>
</protein>